<sequence length="214" mass="22352">MKQLLSLTAAAIAMMSASHSMAASSVDLSVKGSITPAACVPALSGGGVVDHGKISFKDLNRTGETALPEQTLQLAVNCDASTLFAVKVTDNRLGSSGEWNGGPSAFGLGFVNGNVAVGYYSLMMSKSMADGAPQPVIESVDGQVWFDALDDQQAWQPGWMRSFKLASGGNIAPMPVQAMQTDVRVQTMIRDKAGLPASQEIPIDGNATLDVVYL</sequence>
<comment type="caution">
    <text evidence="2">The sequence shown here is derived from an EMBL/GenBank/DDBJ whole genome shotgun (WGS) entry which is preliminary data.</text>
</comment>
<gene>
    <name evidence="2" type="ORF">DYL59_01355</name>
</gene>
<keyword evidence="1" id="KW-0732">Signal</keyword>
<evidence type="ECO:0000313" key="2">
    <source>
        <dbReference type="EMBL" id="TFY92634.1"/>
    </source>
</evidence>
<dbReference type="AlphaFoldDB" id="A0A4Z0B2T2"/>
<evidence type="ECO:0000313" key="3">
    <source>
        <dbReference type="Proteomes" id="UP000297391"/>
    </source>
</evidence>
<dbReference type="Proteomes" id="UP000297391">
    <property type="component" value="Unassembled WGS sequence"/>
</dbReference>
<keyword evidence="3" id="KW-1185">Reference proteome</keyword>
<reference evidence="2 3" key="1">
    <citation type="journal article" date="2019" name="Syst. Appl. Microbiol.">
        <title>New species of pathogenic Pseudomonas isolated from citrus in Tunisia: Proposal of Pseudomonas kairouanensis sp. nov. and Pseudomonas nabeulensis sp. nov.</title>
        <authorList>
            <person name="Oueslati M."/>
            <person name="Mulet M."/>
            <person name="Gomila M."/>
            <person name="Berge O."/>
            <person name="Hajlaoui M.R."/>
            <person name="Lalucat J."/>
            <person name="Sadfi-Zouaoui N."/>
            <person name="Garcia-Valdes E."/>
        </authorList>
    </citation>
    <scope>NUCLEOTIDE SEQUENCE [LARGE SCALE GENOMIC DNA]</scope>
    <source>
        <strain evidence="2 3">KC12</strain>
    </source>
</reference>
<name>A0A4Z0B2T2_9PSED</name>
<dbReference type="EMBL" id="QUZU01000001">
    <property type="protein sequence ID" value="TFY92634.1"/>
    <property type="molecule type" value="Genomic_DNA"/>
</dbReference>
<dbReference type="Pfam" id="PF06551">
    <property type="entry name" value="DUF1120"/>
    <property type="match status" value="1"/>
</dbReference>
<proteinExistence type="predicted"/>
<feature type="signal peptide" evidence="1">
    <location>
        <begin position="1"/>
        <end position="22"/>
    </location>
</feature>
<dbReference type="RefSeq" id="WP_135287535.1">
    <property type="nucleotide sequence ID" value="NZ_QUZU01000001.1"/>
</dbReference>
<organism evidence="2 3">
    <name type="scientific">Pseudomonas kairouanensis</name>
    <dbReference type="NCBI Taxonomy" id="2293832"/>
    <lineage>
        <taxon>Bacteria</taxon>
        <taxon>Pseudomonadati</taxon>
        <taxon>Pseudomonadota</taxon>
        <taxon>Gammaproteobacteria</taxon>
        <taxon>Pseudomonadales</taxon>
        <taxon>Pseudomonadaceae</taxon>
        <taxon>Pseudomonas</taxon>
    </lineage>
</organism>
<dbReference type="OrthoDB" id="6602106at2"/>
<accession>A0A4Z0B2T2</accession>
<dbReference type="InterPro" id="IPR010546">
    <property type="entry name" value="DUF1120"/>
</dbReference>
<protein>
    <submittedName>
        <fullName evidence="2">DUF1120 domain-containing protein</fullName>
    </submittedName>
</protein>
<evidence type="ECO:0000256" key="1">
    <source>
        <dbReference type="SAM" id="SignalP"/>
    </source>
</evidence>
<feature type="chain" id="PRO_5021255731" evidence="1">
    <location>
        <begin position="23"/>
        <end position="214"/>
    </location>
</feature>